<evidence type="ECO:0000313" key="4">
    <source>
        <dbReference type="Proteomes" id="UP000184069"/>
    </source>
</evidence>
<dbReference type="RefSeq" id="WP_066697950.1">
    <property type="nucleotide sequence ID" value="NZ_FRBM01000006.1"/>
</dbReference>
<organism evidence="2 4">
    <name type="scientific">Chryseobacterium contaminans</name>
    <dbReference type="NCBI Taxonomy" id="1423959"/>
    <lineage>
        <taxon>Bacteria</taxon>
        <taxon>Pseudomonadati</taxon>
        <taxon>Bacteroidota</taxon>
        <taxon>Flavobacteriia</taxon>
        <taxon>Flavobacteriales</taxon>
        <taxon>Weeksellaceae</taxon>
        <taxon>Chryseobacterium group</taxon>
        <taxon>Chryseobacterium</taxon>
    </lineage>
</organism>
<reference evidence="2 4" key="2">
    <citation type="submission" date="2016-11" db="EMBL/GenBank/DDBJ databases">
        <authorList>
            <person name="Jaros S."/>
            <person name="Januszkiewicz K."/>
            <person name="Wedrychowicz H."/>
        </authorList>
    </citation>
    <scope>NUCLEOTIDE SEQUENCE [LARGE SCALE GENOMIC DNA]</scope>
    <source>
        <strain evidence="2 4">DSM 27621</strain>
    </source>
</reference>
<dbReference type="Proteomes" id="UP000184069">
    <property type="component" value="Unassembled WGS sequence"/>
</dbReference>
<evidence type="ECO:0000313" key="1">
    <source>
        <dbReference type="EMBL" id="OCA77784.1"/>
    </source>
</evidence>
<sequence>MSKQQFFIEISKLTSILIELGLSSEQHFPSEVDNYLYISGNFDHSIALKNIDYKEIYNVMIEQKNFNCKLLDGAIIQLMYSFNVNNDLIKHRLCYFPSPYLLAYDEYSELYEDDSLYSDMLMKNILPVPIRFDYESDVEKFQDVSHPFSHLTLGQHKNCRIPLSQPLTPWCFVSFIVRNFYNSLYSKFLEKYGEVYINHFERCITKNEENILHMNLKQI</sequence>
<accession>A0A1M7DHR8</accession>
<reference evidence="1 3" key="1">
    <citation type="submission" date="2016-07" db="EMBL/GenBank/DDBJ databases">
        <authorList>
            <person name="Jeong J.-J."/>
            <person name="Kim D.W."/>
            <person name="Sang M.K."/>
            <person name="Choi I.-G."/>
            <person name="Kim K.D."/>
        </authorList>
    </citation>
    <scope>NUCLEOTIDE SEQUENCE [LARGE SCALE GENOMIC DNA]</scope>
    <source>
        <strain evidence="1 3">C-26</strain>
    </source>
</reference>
<evidence type="ECO:0000313" key="3">
    <source>
        <dbReference type="Proteomes" id="UP000093508"/>
    </source>
</evidence>
<dbReference type="EMBL" id="MAYF01000312">
    <property type="protein sequence ID" value="OCA77784.1"/>
    <property type="molecule type" value="Genomic_DNA"/>
</dbReference>
<dbReference type="EMBL" id="FRBM01000006">
    <property type="protein sequence ID" value="SHL79054.1"/>
    <property type="molecule type" value="Genomic_DNA"/>
</dbReference>
<gene>
    <name evidence="1" type="ORF">BBH99_02310</name>
    <name evidence="2" type="ORF">SAMN05444407_106135</name>
</gene>
<dbReference type="Pfam" id="PF10053">
    <property type="entry name" value="DUF2290"/>
    <property type="match status" value="1"/>
</dbReference>
<name>A0A1M7DHR8_9FLAO</name>
<proteinExistence type="predicted"/>
<evidence type="ECO:0000313" key="2">
    <source>
        <dbReference type="EMBL" id="SHL79054.1"/>
    </source>
</evidence>
<dbReference type="OrthoDB" id="5190544at2"/>
<dbReference type="STRING" id="1423959.SAMN05444407_106135"/>
<dbReference type="InterPro" id="IPR018742">
    <property type="entry name" value="DUF2290"/>
</dbReference>
<protein>
    <submittedName>
        <fullName evidence="2">Uncharacterized conserved protein</fullName>
    </submittedName>
</protein>
<dbReference type="AlphaFoldDB" id="A0A1M7DHR8"/>
<dbReference type="Proteomes" id="UP000093508">
    <property type="component" value="Unassembled WGS sequence"/>
</dbReference>
<keyword evidence="3" id="KW-1185">Reference proteome</keyword>